<evidence type="ECO:0000313" key="2">
    <source>
        <dbReference type="EMBL" id="VTT82069.1"/>
    </source>
</evidence>
<reference evidence="2" key="1">
    <citation type="submission" date="2019-05" db="EMBL/GenBank/DDBJ databases">
        <authorList>
            <person name="Piombo E."/>
        </authorList>
    </citation>
    <scope>NUCLEOTIDE SEQUENCE</scope>
    <source>
        <strain evidence="2">C2S</strain>
    </source>
</reference>
<dbReference type="PANTHER" id="PTHR34203:SF15">
    <property type="entry name" value="SLL1173 PROTEIN"/>
    <property type="match status" value="1"/>
</dbReference>
<dbReference type="eggNOG" id="ENOG502S8ND">
    <property type="taxonomic scope" value="Eukaryota"/>
</dbReference>
<sequence length="254" mass="28592">MTTPLQLLETPDGISFYHQGEEEARWIFDEIFTQRCYDTVKLSGKPVIIDAGANIGLYTLFAKKNYPDAQVLAFEPARESGSIFNHNMSLHKLSGVELHECALGSKNETKMLTFFPNTPAFSTICSDGGKELLDLIADKVSNEIADRMRENAREAPVPVRRLSEFLRDRGDITKVDLLKIDIEGGELNVIKGLDEDHLLSVKNIVMELWSPDGQLEAMQKFLEAKGYTVTTTLVPWKSGQAEQLKMYMLTAERF</sequence>
<dbReference type="EMBL" id="CABFJX010000411">
    <property type="protein sequence ID" value="VTT82069.1"/>
    <property type="molecule type" value="Genomic_DNA"/>
</dbReference>
<evidence type="ECO:0000259" key="1">
    <source>
        <dbReference type="Pfam" id="PF05050"/>
    </source>
</evidence>
<dbReference type="Proteomes" id="UP000760494">
    <property type="component" value="Unassembled WGS sequence"/>
</dbReference>
<comment type="caution">
    <text evidence="2">The sequence shown here is derived from an EMBL/GenBank/DDBJ whole genome shotgun (WGS) entry which is preliminary data.</text>
</comment>
<dbReference type="SUPFAM" id="SSF53335">
    <property type="entry name" value="S-adenosyl-L-methionine-dependent methyltransferases"/>
    <property type="match status" value="1"/>
</dbReference>
<dbReference type="InterPro" id="IPR029063">
    <property type="entry name" value="SAM-dependent_MTases_sf"/>
</dbReference>
<name>A0A0I9YNX4_FUSFU</name>
<proteinExistence type="predicted"/>
<dbReference type="Gene3D" id="3.40.50.150">
    <property type="entry name" value="Vaccinia Virus protein VP39"/>
    <property type="match status" value="1"/>
</dbReference>
<dbReference type="Pfam" id="PF05050">
    <property type="entry name" value="Methyltransf_21"/>
    <property type="match status" value="1"/>
</dbReference>
<dbReference type="PANTHER" id="PTHR34203">
    <property type="entry name" value="METHYLTRANSFERASE, FKBM FAMILY PROTEIN"/>
    <property type="match status" value="1"/>
</dbReference>
<dbReference type="InterPro" id="IPR052514">
    <property type="entry name" value="SAM-dependent_MTase"/>
</dbReference>
<evidence type="ECO:0000313" key="3">
    <source>
        <dbReference type="Proteomes" id="UP000760494"/>
    </source>
</evidence>
<dbReference type="NCBIfam" id="TIGR01444">
    <property type="entry name" value="fkbM_fam"/>
    <property type="match status" value="1"/>
</dbReference>
<dbReference type="InterPro" id="IPR006342">
    <property type="entry name" value="FkbM_mtfrase"/>
</dbReference>
<organism evidence="2 3">
    <name type="scientific">Fusarium fujikuroi</name>
    <name type="common">Bakanae and foot rot disease fungus</name>
    <name type="synonym">Gibberella fujikuroi</name>
    <dbReference type="NCBI Taxonomy" id="5127"/>
    <lineage>
        <taxon>Eukaryota</taxon>
        <taxon>Fungi</taxon>
        <taxon>Dikarya</taxon>
        <taxon>Ascomycota</taxon>
        <taxon>Pezizomycotina</taxon>
        <taxon>Sordariomycetes</taxon>
        <taxon>Hypocreomycetidae</taxon>
        <taxon>Hypocreales</taxon>
        <taxon>Nectriaceae</taxon>
        <taxon>Fusarium</taxon>
        <taxon>Fusarium fujikuroi species complex</taxon>
    </lineage>
</organism>
<gene>
    <name evidence="2" type="ORF">C2S_12307</name>
</gene>
<dbReference type="AlphaFoldDB" id="A0A0I9YNX4"/>
<accession>A0A0I9YNX4</accession>
<feature type="domain" description="Methyltransferase FkbM" evidence="1">
    <location>
        <begin position="50"/>
        <end position="228"/>
    </location>
</feature>
<protein>
    <recommendedName>
        <fullName evidence="1">Methyltransferase FkbM domain-containing protein</fullName>
    </recommendedName>
</protein>